<dbReference type="GO" id="GO:0030154">
    <property type="term" value="P:cell differentiation"/>
    <property type="evidence" value="ECO:0000318"/>
    <property type="project" value="GO_Central"/>
</dbReference>
<evidence type="ECO:0000256" key="1">
    <source>
        <dbReference type="ARBA" id="ARBA00022723"/>
    </source>
</evidence>
<dbReference type="CDD" id="cd06950">
    <property type="entry name" value="NR_LBD_Tlx_PNR_like"/>
    <property type="match status" value="1"/>
</dbReference>
<evidence type="ECO:0000256" key="2">
    <source>
        <dbReference type="ARBA" id="ARBA00022771"/>
    </source>
</evidence>
<dbReference type="PRINTS" id="PR00047">
    <property type="entry name" value="STROIDFINGER"/>
</dbReference>
<evidence type="ECO:0000256" key="4">
    <source>
        <dbReference type="ARBA" id="ARBA00023015"/>
    </source>
</evidence>
<dbReference type="PROSITE" id="PS00031">
    <property type="entry name" value="NUCLEAR_REC_DBD_1"/>
    <property type="match status" value="1"/>
</dbReference>
<dbReference type="FunFam" id="3.30.50.10:FF:000058">
    <property type="entry name" value="Nuclear Hormone Receptor family"/>
    <property type="match status" value="1"/>
</dbReference>
<dbReference type="SMART" id="SM00399">
    <property type="entry name" value="ZnF_C4"/>
    <property type="match status" value="1"/>
</dbReference>
<dbReference type="PROSITE" id="PS51843">
    <property type="entry name" value="NR_LBD"/>
    <property type="match status" value="1"/>
</dbReference>
<dbReference type="PANTHER" id="PTHR24083">
    <property type="entry name" value="NUCLEAR HORMONE RECEPTOR"/>
    <property type="match status" value="1"/>
</dbReference>
<proteinExistence type="evidence at transcript level"/>
<dbReference type="OMA" id="VTWARNI"/>
<evidence type="ECO:0000256" key="8">
    <source>
        <dbReference type="ARBA" id="ARBA00023242"/>
    </source>
</evidence>
<evidence type="ECO:0000256" key="7">
    <source>
        <dbReference type="ARBA" id="ARBA00023170"/>
    </source>
</evidence>
<dbReference type="SUPFAM" id="SSF57716">
    <property type="entry name" value="Glucocorticoid receptor-like (DNA-binding domain)"/>
    <property type="match status" value="1"/>
</dbReference>
<dbReference type="Pfam" id="PF00104">
    <property type="entry name" value="Hormone_recep"/>
    <property type="match status" value="1"/>
</dbReference>
<comment type="subcellular location">
    <subcellularLocation>
        <location evidence="9">Nucleus</location>
    </subcellularLocation>
</comment>
<feature type="non-terminal residue" evidence="14">
    <location>
        <position position="327"/>
    </location>
</feature>
<reference evidence="13" key="2">
    <citation type="submission" date="2016-02" db="EMBL/GenBank/DDBJ databases">
        <title>Erk-MAPK signaling is required for endodermal and ectodermal patterning prior to the onset of gastrulation in the sea anemone Nematostella vectensis.</title>
        <authorList>
            <person name="Johnston H."/>
            <person name="Amiel A.R."/>
            <person name="Chock T."/>
            <person name="Dahlin P."/>
            <person name="Steinworth B."/>
            <person name="Iglesias M."/>
            <person name="Layden M."/>
            <person name="Rottinger E."/>
            <person name="Martindale M.Q."/>
        </authorList>
    </citation>
    <scope>NUCLEOTIDE SEQUENCE</scope>
</reference>
<evidence type="ECO:0000256" key="10">
    <source>
        <dbReference type="SAM" id="MobiDB-lite"/>
    </source>
</evidence>
<dbReference type="STRING" id="45351.A7SUB6"/>
<dbReference type="GO" id="GO:0004879">
    <property type="term" value="F:nuclear receptor activity"/>
    <property type="evidence" value="ECO:0000318"/>
    <property type="project" value="GO_Central"/>
</dbReference>
<dbReference type="PROSITE" id="PS51030">
    <property type="entry name" value="NUCLEAR_REC_DBD_2"/>
    <property type="match status" value="1"/>
</dbReference>
<dbReference type="InterPro" id="IPR000536">
    <property type="entry name" value="Nucl_hrmn_rcpt_lig-bd"/>
</dbReference>
<dbReference type="InterPro" id="IPR050274">
    <property type="entry name" value="Nuclear_hormone_rcpt_NR2"/>
</dbReference>
<dbReference type="GO" id="GO:0008270">
    <property type="term" value="F:zinc ion binding"/>
    <property type="evidence" value="ECO:0007669"/>
    <property type="project" value="UniProtKB-KW"/>
</dbReference>
<sequence length="327" mass="37137">CRVCGDRSSGKHYGVFTCDGCRGFFKRSIRRNLTYHCKELGKCVVDVARRNQCQACRLKKCFEVQMNKDAVQHERAPRSAQILPRATSTTTIDLNKEDRPDGVPTQRSTDMCPGWTFPTGYQTAPQDSIYESAVQLLYMSVTWARNIPTFLDLPFRDQAILLEEGWSELFVLSSAQFSLPLDMGPLLSAAGLQVDKAPTDRIVAGMADIRLLQNIVTRFKRLQIDSTEYACLKAIVLFKPVLPFFPVNLRGLRAPQLVERLQDQAQSMLGEYCRSQYPDQQVRFGKLLLMLPSLKTVSPKMIEDLFFRGTLDNVPIERMLCDMFKSS</sequence>
<keyword evidence="3 9" id="KW-0862">Zinc</keyword>
<dbReference type="InterPro" id="IPR035500">
    <property type="entry name" value="NHR-like_dom_sf"/>
</dbReference>
<dbReference type="Gene3D" id="1.10.565.10">
    <property type="entry name" value="Retinoid X Receptor"/>
    <property type="match status" value="1"/>
</dbReference>
<keyword evidence="2 9" id="KW-0863">Zinc-finger</keyword>
<keyword evidence="5 9" id="KW-0238">DNA-binding</keyword>
<comment type="similarity">
    <text evidence="9">Belongs to the nuclear hormone receptor family.</text>
</comment>
<dbReference type="EMBL" id="DS469810">
    <property type="protein sequence ID" value="EDO32715.1"/>
    <property type="molecule type" value="Genomic_DNA"/>
</dbReference>
<dbReference type="Gene3D" id="3.30.50.10">
    <property type="entry name" value="Erythroid Transcription Factor GATA-1, subunit A"/>
    <property type="match status" value="1"/>
</dbReference>
<dbReference type="InterPro" id="IPR001628">
    <property type="entry name" value="Znf_hrmn_rcpt"/>
</dbReference>
<dbReference type="AlphaFoldDB" id="A7SUB6"/>
<organism evidence="14 15">
    <name type="scientific">Nematostella vectensis</name>
    <name type="common">Starlet sea anemone</name>
    <dbReference type="NCBI Taxonomy" id="45351"/>
    <lineage>
        <taxon>Eukaryota</taxon>
        <taxon>Metazoa</taxon>
        <taxon>Cnidaria</taxon>
        <taxon>Anthozoa</taxon>
        <taxon>Hexacorallia</taxon>
        <taxon>Actiniaria</taxon>
        <taxon>Edwardsiidae</taxon>
        <taxon>Nematostella</taxon>
    </lineage>
</organism>
<evidence type="ECO:0000256" key="9">
    <source>
        <dbReference type="RuleBase" id="RU004334"/>
    </source>
</evidence>
<dbReference type="InterPro" id="IPR013088">
    <property type="entry name" value="Znf_NHR/GATA"/>
</dbReference>
<evidence type="ECO:0000313" key="13">
    <source>
        <dbReference type="EMBL" id="AOP31991.1"/>
    </source>
</evidence>
<keyword evidence="4 9" id="KW-0805">Transcription regulation</keyword>
<evidence type="ECO:0000259" key="11">
    <source>
        <dbReference type="PROSITE" id="PS51030"/>
    </source>
</evidence>
<name>A7SUB6_NEMVE</name>
<protein>
    <submittedName>
        <fullName evidence="13">Tailless-like protein</fullName>
    </submittedName>
</protein>
<evidence type="ECO:0000256" key="5">
    <source>
        <dbReference type="ARBA" id="ARBA00023125"/>
    </source>
</evidence>
<keyword evidence="7 9" id="KW-0675">Receptor</keyword>
<keyword evidence="6 9" id="KW-0804">Transcription</keyword>
<dbReference type="FunFam" id="1.10.565.10:FF:000083">
    <property type="entry name" value="Predicted protein"/>
    <property type="match status" value="1"/>
</dbReference>
<feature type="domain" description="Nuclear receptor" evidence="11">
    <location>
        <begin position="1"/>
        <end position="73"/>
    </location>
</feature>
<evidence type="ECO:0000256" key="3">
    <source>
        <dbReference type="ARBA" id="ARBA00022833"/>
    </source>
</evidence>
<accession>A7SUB6</accession>
<evidence type="ECO:0000313" key="15">
    <source>
        <dbReference type="Proteomes" id="UP000001593"/>
    </source>
</evidence>
<keyword evidence="1 9" id="KW-0479">Metal-binding</keyword>
<dbReference type="Proteomes" id="UP000001593">
    <property type="component" value="Unassembled WGS sequence"/>
</dbReference>
<dbReference type="Pfam" id="PF00105">
    <property type="entry name" value="zf-C4"/>
    <property type="match status" value="1"/>
</dbReference>
<keyword evidence="15" id="KW-1185">Reference proteome</keyword>
<dbReference type="InParanoid" id="A7SUB6"/>
<gene>
    <name evidence="14" type="ORF">NEMVEDRAFT_v1g132075</name>
</gene>
<dbReference type="GO" id="GO:0005634">
    <property type="term" value="C:nucleus"/>
    <property type="evidence" value="ECO:0007669"/>
    <property type="project" value="UniProtKB-SubCell"/>
</dbReference>
<reference evidence="14 15" key="1">
    <citation type="journal article" date="2007" name="Science">
        <title>Sea anemone genome reveals ancestral eumetazoan gene repertoire and genomic organization.</title>
        <authorList>
            <person name="Putnam N.H."/>
            <person name="Srivastava M."/>
            <person name="Hellsten U."/>
            <person name="Dirks B."/>
            <person name="Chapman J."/>
            <person name="Salamov A."/>
            <person name="Terry A."/>
            <person name="Shapiro H."/>
            <person name="Lindquist E."/>
            <person name="Kapitonov V.V."/>
            <person name="Jurka J."/>
            <person name="Genikhovich G."/>
            <person name="Grigoriev I.V."/>
            <person name="Lucas S.M."/>
            <person name="Steele R.E."/>
            <person name="Finnerty J.R."/>
            <person name="Technau U."/>
            <person name="Martindale M.Q."/>
            <person name="Rokhsar D.S."/>
        </authorList>
    </citation>
    <scope>NUCLEOTIDE SEQUENCE [LARGE SCALE GENOMIC DNA]</scope>
    <source>
        <strain evidence="15">CH2 X CH6</strain>
        <strain evidence="14">CH2 x CH6</strain>
    </source>
</reference>
<dbReference type="GO" id="GO:0006357">
    <property type="term" value="P:regulation of transcription by RNA polymerase II"/>
    <property type="evidence" value="ECO:0000318"/>
    <property type="project" value="GO_Central"/>
</dbReference>
<feature type="region of interest" description="Disordered" evidence="10">
    <location>
        <begin position="87"/>
        <end position="109"/>
    </location>
</feature>
<keyword evidence="8 9" id="KW-0539">Nucleus</keyword>
<dbReference type="GO" id="GO:0000978">
    <property type="term" value="F:RNA polymerase II cis-regulatory region sequence-specific DNA binding"/>
    <property type="evidence" value="ECO:0000318"/>
    <property type="project" value="GO_Central"/>
</dbReference>
<dbReference type="InterPro" id="IPR001723">
    <property type="entry name" value="Nuclear_hrmn_rcpt"/>
</dbReference>
<dbReference type="SMART" id="SM00430">
    <property type="entry name" value="HOLI"/>
    <property type="match status" value="1"/>
</dbReference>
<dbReference type="PRINTS" id="PR00398">
    <property type="entry name" value="STRDHORMONER"/>
</dbReference>
<dbReference type="CDD" id="cd07164">
    <property type="entry name" value="NR_DBD_PNR_like_1"/>
    <property type="match status" value="1"/>
</dbReference>
<dbReference type="EMBL" id="KU746936">
    <property type="protein sequence ID" value="AOP31991.1"/>
    <property type="molecule type" value="mRNA"/>
</dbReference>
<dbReference type="PRINTS" id="PR01282">
    <property type="entry name" value="COUPTNFACTOR"/>
</dbReference>
<dbReference type="SUPFAM" id="SSF48508">
    <property type="entry name" value="Nuclear receptor ligand-binding domain"/>
    <property type="match status" value="1"/>
</dbReference>
<feature type="domain" description="NR LBD" evidence="12">
    <location>
        <begin position="75"/>
        <end position="327"/>
    </location>
</feature>
<evidence type="ECO:0000313" key="14">
    <source>
        <dbReference type="EMBL" id="EDO32715.1"/>
    </source>
</evidence>
<evidence type="ECO:0000259" key="12">
    <source>
        <dbReference type="PROSITE" id="PS51843"/>
    </source>
</evidence>
<dbReference type="HOGENOM" id="CLU_007368_20_1_1"/>
<dbReference type="eggNOG" id="KOG3575">
    <property type="taxonomic scope" value="Eukaryota"/>
</dbReference>
<evidence type="ECO:0000256" key="6">
    <source>
        <dbReference type="ARBA" id="ARBA00023163"/>
    </source>
</evidence>